<name>E1YJE3_9BACT</name>
<dbReference type="GO" id="GO:0006177">
    <property type="term" value="P:GMP biosynthetic process"/>
    <property type="evidence" value="ECO:0007669"/>
    <property type="project" value="UniProtKB-UniRule"/>
</dbReference>
<feature type="binding site" evidence="13">
    <location>
        <position position="429"/>
    </location>
    <ligand>
        <name>IMP</name>
        <dbReference type="ChEBI" id="CHEBI:58053"/>
    </ligand>
</feature>
<evidence type="ECO:0000256" key="12">
    <source>
        <dbReference type="ARBA" id="ARBA00048028"/>
    </source>
</evidence>
<evidence type="ECO:0000256" key="7">
    <source>
        <dbReference type="ARBA" id="ARBA00022755"/>
    </source>
</evidence>
<evidence type="ECO:0000256" key="18">
    <source>
        <dbReference type="RuleBase" id="RU003927"/>
    </source>
</evidence>
<evidence type="ECO:0000256" key="16">
    <source>
        <dbReference type="PIRSR" id="PIRSR000130-4"/>
    </source>
</evidence>
<dbReference type="InterPro" id="IPR000644">
    <property type="entry name" value="CBS_dom"/>
</dbReference>
<feature type="binding site" evidence="13">
    <location>
        <position position="484"/>
    </location>
    <ligand>
        <name>K(+)</name>
        <dbReference type="ChEBI" id="CHEBI:29103"/>
        <note>ligand shared between two tetrameric partners</note>
    </ligand>
</feature>
<sequence length="501" mass="54248">MLQLSNISVIVEELMLKTEIEEAYSFDDVLLVPNYSDVLPKDINTTTQLTKNITLNIPIVSAAMDTVTESQTAISMAREGGIGFIHRNMSIKNQAIEVDKVKKSESGMIVDPITINPDHKVREVVKLMEEYRISGVPVTKGDKLVGIVTNRDLRFETNLDKKVCDVMTKDNLVTVSEGISLEDSKKLLHEHRIEKLLVVDKKGRLVGMITIKDIEKIKKYPNACKDKMGRLRVGAAIGVGPDMIERSEKLLGAGADVILIDTAHGHTKNVIEAVKSLKSTFKDIELIAGNIATEKGASALVNAGADGVKIGIGPGSICTTRIVAGAGVPQLTAILNCRKVADKTGIPLIADGGIKFSGDITKAIGAGAHVIMIGGLFAGTEESPGESIFFQGRTYKVYRGMGSIEAMKSGSKDRYHQEHQEQDDKLVPEGIVGRVPYRGSLSANILQLIGGLKAGMGYVGCRDLKELREKAKFVKISAAGLRESHVHDVIITKEAPNYRLD</sequence>
<feature type="binding site" evidence="13">
    <location>
        <begin position="374"/>
        <end position="375"/>
    </location>
    <ligand>
        <name>IMP</name>
        <dbReference type="ChEBI" id="CHEBI:58053"/>
    </ligand>
</feature>
<feature type="binding site" evidence="13">
    <location>
        <position position="485"/>
    </location>
    <ligand>
        <name>K(+)</name>
        <dbReference type="ChEBI" id="CHEBI:29103"/>
        <note>ligand shared between two tetrameric partners</note>
    </ligand>
</feature>
<protein>
    <recommendedName>
        <fullName evidence="13 19">Inosine-5'-monophosphate dehydrogenase</fullName>
        <shortName evidence="13">IMP dehydrogenase</shortName>
        <shortName evidence="13">IMPD</shortName>
        <shortName evidence="13">IMPDH</shortName>
        <ecNumber evidence="13 19">1.1.1.205</ecNumber>
    </recommendedName>
</protein>
<feature type="binding site" evidence="13">
    <location>
        <position position="261"/>
    </location>
    <ligand>
        <name>NAD(+)</name>
        <dbReference type="ChEBI" id="CHEBI:57540"/>
    </ligand>
</feature>
<feature type="binding site" evidence="13">
    <location>
        <begin position="351"/>
        <end position="353"/>
    </location>
    <ligand>
        <name>IMP</name>
        <dbReference type="ChEBI" id="CHEBI:58053"/>
    </ligand>
</feature>
<dbReference type="NCBIfam" id="TIGR01302">
    <property type="entry name" value="IMP_dehydrog"/>
    <property type="match status" value="1"/>
</dbReference>
<comment type="caution">
    <text evidence="13">Lacks conserved residue(s) required for the propagation of feature annotation.</text>
</comment>
<dbReference type="InterPro" id="IPR046342">
    <property type="entry name" value="CBS_dom_sf"/>
</dbReference>
<accession>E1YJE3</accession>
<feature type="binding site" evidence="13">
    <location>
        <position position="316"/>
    </location>
    <ligand>
        <name>IMP</name>
        <dbReference type="ChEBI" id="CHEBI:58053"/>
    </ligand>
</feature>
<reference evidence="21" key="1">
    <citation type="journal article" date="2011" name="Environ. Microbiol.">
        <title>Genomic insights into the metabolic potential of the polycyclic aromatic hydrocarbon degrading sulfate-reducing Deltaproteobacterium N47.</title>
        <authorList>
            <person name="Bergmann F."/>
            <person name="Selesi D."/>
            <person name="Weinmaier T."/>
            <person name="Tischler P."/>
            <person name="Rattei T."/>
            <person name="Meckenstock R.U."/>
        </authorList>
    </citation>
    <scope>NUCLEOTIDE SEQUENCE</scope>
</reference>
<feature type="active site" description="Thioimidate intermediate" evidence="13 14">
    <location>
        <position position="318"/>
    </location>
</feature>
<dbReference type="Pfam" id="PF00478">
    <property type="entry name" value="IMPDH"/>
    <property type="match status" value="1"/>
</dbReference>
<dbReference type="InterPro" id="IPR015875">
    <property type="entry name" value="IMP_DH/GMP_Rdtase_CS"/>
</dbReference>
<keyword evidence="10 13" id="KW-0520">NAD</keyword>
<comment type="function">
    <text evidence="13">Catalyzes the conversion of inosine 5'-phosphate (IMP) to xanthosine 5'-phosphate (XMP), the first committed and rate-limiting step in the de novo synthesis of guanine nucleotides, and therefore plays an important role in the regulation of cell growth.</text>
</comment>
<dbReference type="GO" id="GO:0006183">
    <property type="term" value="P:GTP biosynthetic process"/>
    <property type="evidence" value="ECO:0007669"/>
    <property type="project" value="TreeGrafter"/>
</dbReference>
<evidence type="ECO:0000256" key="5">
    <source>
        <dbReference type="ARBA" id="ARBA00022737"/>
    </source>
</evidence>
<dbReference type="SMART" id="SM01240">
    <property type="entry name" value="IMPDH"/>
    <property type="match status" value="1"/>
</dbReference>
<organism evidence="21">
    <name type="scientific">uncultured Desulfobacterium sp</name>
    <dbReference type="NCBI Taxonomy" id="201089"/>
    <lineage>
        <taxon>Bacteria</taxon>
        <taxon>Pseudomonadati</taxon>
        <taxon>Thermodesulfobacteriota</taxon>
        <taxon>Desulfobacteria</taxon>
        <taxon>Desulfobacterales</taxon>
        <taxon>Desulfobacteriaceae</taxon>
        <taxon>Desulfobacterium</taxon>
        <taxon>environmental samples</taxon>
    </lineage>
</organism>
<gene>
    <name evidence="13" type="primary">guaB</name>
    <name evidence="21" type="ORF">N47_E49090</name>
</gene>
<dbReference type="UniPathway" id="UPA00601">
    <property type="reaction ID" value="UER00295"/>
</dbReference>
<dbReference type="Gene3D" id="3.20.20.70">
    <property type="entry name" value="Aldolase class I"/>
    <property type="match status" value="1"/>
</dbReference>
<dbReference type="PROSITE" id="PS00487">
    <property type="entry name" value="IMP_DH_GMP_RED"/>
    <property type="match status" value="1"/>
</dbReference>
<dbReference type="InterPro" id="IPR013785">
    <property type="entry name" value="Aldolase_TIM"/>
</dbReference>
<dbReference type="EMBL" id="FR695877">
    <property type="protein sequence ID" value="CBX31397.1"/>
    <property type="molecule type" value="Genomic_DNA"/>
</dbReference>
<feature type="binding site" description="in other chain" evidence="13 16">
    <location>
        <position position="315"/>
    </location>
    <ligand>
        <name>K(+)</name>
        <dbReference type="ChEBI" id="CHEBI:29103"/>
        <note>ligand shared between two tetrameric partners</note>
    </ligand>
</feature>
<evidence type="ECO:0000256" key="8">
    <source>
        <dbReference type="ARBA" id="ARBA00022958"/>
    </source>
</evidence>
<keyword evidence="4 13" id="KW-0479">Metal-binding</keyword>
<feature type="binding site" description="in other chain" evidence="13 16">
    <location>
        <position position="318"/>
    </location>
    <ligand>
        <name>K(+)</name>
        <dbReference type="ChEBI" id="CHEBI:29103"/>
        <note>ligand shared between two tetrameric partners</note>
    </ligand>
</feature>
<evidence type="ECO:0000256" key="13">
    <source>
        <dbReference type="HAMAP-Rule" id="MF_01964"/>
    </source>
</evidence>
<keyword evidence="8 13" id="KW-0630">Potassium</keyword>
<keyword evidence="7 13" id="KW-0658">Purine biosynthesis</keyword>
<dbReference type="SUPFAM" id="SSF51412">
    <property type="entry name" value="Inosine monophosphate dehydrogenase (IMPDH)"/>
    <property type="match status" value="1"/>
</dbReference>
<dbReference type="EC" id="1.1.1.205" evidence="13 19"/>
<keyword evidence="9 13" id="KW-0560">Oxidoreductase</keyword>
<dbReference type="CDD" id="cd00381">
    <property type="entry name" value="IMPDH"/>
    <property type="match status" value="1"/>
</dbReference>
<dbReference type="Pfam" id="PF00571">
    <property type="entry name" value="CBS"/>
    <property type="match status" value="2"/>
</dbReference>
<comment type="cofactor">
    <cofactor evidence="1 13">
        <name>K(+)</name>
        <dbReference type="ChEBI" id="CHEBI:29103"/>
    </cofactor>
</comment>
<evidence type="ECO:0000256" key="17">
    <source>
        <dbReference type="PROSITE-ProRule" id="PRU00703"/>
    </source>
</evidence>
<dbReference type="InterPro" id="IPR001093">
    <property type="entry name" value="IMP_DH_GMPRt"/>
</dbReference>
<feature type="binding site" evidence="13 15">
    <location>
        <begin position="311"/>
        <end position="313"/>
    </location>
    <ligand>
        <name>NAD(+)</name>
        <dbReference type="ChEBI" id="CHEBI:57540"/>
    </ligand>
</feature>
<keyword evidence="11 17" id="KW-0129">CBS domain</keyword>
<dbReference type="PIRSF" id="PIRSF000130">
    <property type="entry name" value="IMPDH"/>
    <property type="match status" value="1"/>
</dbReference>
<dbReference type="PANTHER" id="PTHR11911:SF111">
    <property type="entry name" value="INOSINE-5'-MONOPHOSPHATE DEHYDROGENASE"/>
    <property type="match status" value="1"/>
</dbReference>
<comment type="similarity">
    <text evidence="2 13 18">Belongs to the IMPDH/GMPR family.</text>
</comment>
<dbReference type="GO" id="GO:0003938">
    <property type="term" value="F:IMP dehydrogenase activity"/>
    <property type="evidence" value="ECO:0007669"/>
    <property type="project" value="UniProtKB-UniRule"/>
</dbReference>
<dbReference type="GO" id="GO:0046872">
    <property type="term" value="F:metal ion binding"/>
    <property type="evidence" value="ECO:0007669"/>
    <property type="project" value="UniProtKB-UniRule"/>
</dbReference>
<dbReference type="AlphaFoldDB" id="E1YJE3"/>
<feature type="binding site" description="in other chain" evidence="13 16">
    <location>
        <position position="313"/>
    </location>
    <ligand>
        <name>K(+)</name>
        <dbReference type="ChEBI" id="CHEBI:29103"/>
        <note>ligand shared between two tetrameric partners</note>
    </ligand>
</feature>
<dbReference type="CDD" id="cd04601">
    <property type="entry name" value="CBS_pair_IMPDH"/>
    <property type="match status" value="1"/>
</dbReference>
<dbReference type="FunFam" id="3.20.20.70:FF:000003">
    <property type="entry name" value="GMP reductase"/>
    <property type="match status" value="1"/>
</dbReference>
<evidence type="ECO:0000256" key="2">
    <source>
        <dbReference type="ARBA" id="ARBA00005502"/>
    </source>
</evidence>
<evidence type="ECO:0000256" key="19">
    <source>
        <dbReference type="RuleBase" id="RU003928"/>
    </source>
</evidence>
<dbReference type="SUPFAM" id="SSF54631">
    <property type="entry name" value="CBS-domain pair"/>
    <property type="match status" value="1"/>
</dbReference>
<feature type="active site" description="Proton acceptor" evidence="13 14">
    <location>
        <position position="414"/>
    </location>
</feature>
<feature type="binding site" evidence="13">
    <location>
        <begin position="398"/>
        <end position="402"/>
    </location>
    <ligand>
        <name>IMP</name>
        <dbReference type="ChEBI" id="CHEBI:58053"/>
    </ligand>
</feature>
<dbReference type="HAMAP" id="MF_01964">
    <property type="entry name" value="IMPDH"/>
    <property type="match status" value="1"/>
</dbReference>
<feature type="binding site" evidence="15">
    <location>
        <begin position="261"/>
        <end position="263"/>
    </location>
    <ligand>
        <name>NAD(+)</name>
        <dbReference type="ChEBI" id="CHEBI:57540"/>
    </ligand>
</feature>
<evidence type="ECO:0000256" key="3">
    <source>
        <dbReference type="ARBA" id="ARBA00011881"/>
    </source>
</evidence>
<evidence type="ECO:0000256" key="9">
    <source>
        <dbReference type="ARBA" id="ARBA00023002"/>
    </source>
</evidence>
<dbReference type="InterPro" id="IPR005990">
    <property type="entry name" value="IMP_DH"/>
</dbReference>
<keyword evidence="5" id="KW-0677">Repeat</keyword>
<dbReference type="GO" id="GO:0000166">
    <property type="term" value="F:nucleotide binding"/>
    <property type="evidence" value="ECO:0007669"/>
    <property type="project" value="UniProtKB-UniRule"/>
</dbReference>
<feature type="domain" description="CBS" evidence="20">
    <location>
        <begin position="167"/>
        <end position="224"/>
    </location>
</feature>
<evidence type="ECO:0000256" key="11">
    <source>
        <dbReference type="ARBA" id="ARBA00023122"/>
    </source>
</evidence>
<comment type="catalytic activity">
    <reaction evidence="12 13 19">
        <text>IMP + NAD(+) + H2O = XMP + NADH + H(+)</text>
        <dbReference type="Rhea" id="RHEA:11708"/>
        <dbReference type="ChEBI" id="CHEBI:15377"/>
        <dbReference type="ChEBI" id="CHEBI:15378"/>
        <dbReference type="ChEBI" id="CHEBI:57464"/>
        <dbReference type="ChEBI" id="CHEBI:57540"/>
        <dbReference type="ChEBI" id="CHEBI:57945"/>
        <dbReference type="ChEBI" id="CHEBI:58053"/>
        <dbReference type="EC" id="1.1.1.205"/>
    </reaction>
</comment>
<comment type="subunit">
    <text evidence="3 13">Homotetramer.</text>
</comment>
<dbReference type="PROSITE" id="PS51371">
    <property type="entry name" value="CBS"/>
    <property type="match status" value="2"/>
</dbReference>
<comment type="activity regulation">
    <text evidence="13">Mycophenolic acid (MPA) is a non-competitive inhibitor that prevents formation of the closed enzyme conformation by binding to the same site as the amobile flap. In contrast, mizoribine monophosphate (MZP) is a competitive inhibitor that induces the closed conformation. MPA is a potent inhibitor of mammalian IMPDHs but a poor inhibitor of the bacterial enzymes. MZP is a more potent inhibitor of bacterial IMPDH.</text>
</comment>
<evidence type="ECO:0000256" key="4">
    <source>
        <dbReference type="ARBA" id="ARBA00022723"/>
    </source>
</evidence>
<keyword evidence="6 13" id="KW-0332">GMP biosynthesis</keyword>
<proteinExistence type="inferred from homology"/>
<evidence type="ECO:0000256" key="10">
    <source>
        <dbReference type="ARBA" id="ARBA00023027"/>
    </source>
</evidence>
<evidence type="ECO:0000256" key="6">
    <source>
        <dbReference type="ARBA" id="ARBA00022749"/>
    </source>
</evidence>
<evidence type="ECO:0000256" key="1">
    <source>
        <dbReference type="ARBA" id="ARBA00001958"/>
    </source>
</evidence>
<feature type="domain" description="CBS" evidence="20">
    <location>
        <begin position="108"/>
        <end position="166"/>
    </location>
</feature>
<evidence type="ECO:0000256" key="15">
    <source>
        <dbReference type="PIRSR" id="PIRSR000130-3"/>
    </source>
</evidence>
<evidence type="ECO:0000313" key="21">
    <source>
        <dbReference type="EMBL" id="CBX31397.1"/>
    </source>
</evidence>
<dbReference type="PANTHER" id="PTHR11911">
    <property type="entry name" value="INOSINE-5-MONOPHOSPHATE DEHYDROGENASE RELATED"/>
    <property type="match status" value="1"/>
</dbReference>
<feature type="binding site" evidence="13">
    <location>
        <position position="483"/>
    </location>
    <ligand>
        <name>K(+)</name>
        <dbReference type="ChEBI" id="CHEBI:29103"/>
        <note>ligand shared between two tetrameric partners</note>
    </ligand>
</feature>
<evidence type="ECO:0000259" key="20">
    <source>
        <dbReference type="PROSITE" id="PS51371"/>
    </source>
</evidence>
<evidence type="ECO:0000256" key="14">
    <source>
        <dbReference type="PIRSR" id="PIRSR000130-1"/>
    </source>
</evidence>
<dbReference type="SMART" id="SM00116">
    <property type="entry name" value="CBS"/>
    <property type="match status" value="2"/>
</dbReference>
<comment type="pathway">
    <text evidence="13 19">Purine metabolism; XMP biosynthesis via de novo pathway; XMP from IMP: step 1/1.</text>
</comment>